<evidence type="ECO:0000256" key="7">
    <source>
        <dbReference type="ARBA" id="ARBA00023015"/>
    </source>
</evidence>
<dbReference type="FunCoup" id="A0A2J6TS83">
    <property type="interactions" value="650"/>
</dbReference>
<dbReference type="InterPro" id="IPR000953">
    <property type="entry name" value="Chromo/chromo_shadow_dom"/>
</dbReference>
<comment type="similarity">
    <text evidence="2">Belongs to the MRG family.</text>
</comment>
<dbReference type="Gene3D" id="2.30.30.140">
    <property type="match status" value="1"/>
</dbReference>
<evidence type="ECO:0000256" key="2">
    <source>
        <dbReference type="ARBA" id="ARBA00009093"/>
    </source>
</evidence>
<evidence type="ECO:0000256" key="10">
    <source>
        <dbReference type="ARBA" id="ARBA00023242"/>
    </source>
</evidence>
<dbReference type="Gene3D" id="1.10.274.30">
    <property type="entry name" value="MRG domain"/>
    <property type="match status" value="1"/>
</dbReference>
<dbReference type="PANTHER" id="PTHR10880">
    <property type="entry name" value="MORTALITY FACTOR 4-LIKE PROTEIN"/>
    <property type="match status" value="1"/>
</dbReference>
<evidence type="ECO:0000313" key="16">
    <source>
        <dbReference type="Proteomes" id="UP000235371"/>
    </source>
</evidence>
<sequence length="327" mass="37183">MAPSKPAQANAPFAKDERVLCFHHEMLYEAKILDVRATEDKESWQYKIHYKGWKNTWDDWVPQDRVRKFTPENKELAAQLHNQMKLLQQKAPKSVGKGPGKRGQNGSDFSSRNDSEELGGSVAAAPGRGGPRRNRDYDLEHEESFHAKPAVKLLIPDHIKAILVDDWENVTKNLQLVPLPAAQPVNAILNDYLQYEKPRRQAGSASADILDEVVAGLKEYFEKCLGRILLYRFERQQYIEVREGITKGTGDFAGKGPGDIYGAEHLCRLLVSLPELIAQTNMDHQSVNRLREELSKLTNWLGRNALVYFVNEYETPGQEYTEKAKNL</sequence>
<dbReference type="Proteomes" id="UP000235371">
    <property type="component" value="Unassembled WGS sequence"/>
</dbReference>
<comment type="subunit">
    <text evidence="3">Component of the NuA4 histone acetyltransferase complex.</text>
</comment>
<dbReference type="InterPro" id="IPR016197">
    <property type="entry name" value="Chromo-like_dom_sf"/>
</dbReference>
<dbReference type="Pfam" id="PF22732">
    <property type="entry name" value="MSL3_chromo-like"/>
    <property type="match status" value="1"/>
</dbReference>
<accession>A0A2J6TS83</accession>
<dbReference type="GO" id="GO:0006281">
    <property type="term" value="P:DNA repair"/>
    <property type="evidence" value="ECO:0007669"/>
    <property type="project" value="UniProtKB-KW"/>
</dbReference>
<dbReference type="FunFam" id="1.10.274.30:FF:000004">
    <property type="entry name" value="Putative Chromatin modification-related protein eaf3"/>
    <property type="match status" value="1"/>
</dbReference>
<dbReference type="OrthoDB" id="124855at2759"/>
<dbReference type="SMART" id="SM00298">
    <property type="entry name" value="CHROMO"/>
    <property type="match status" value="1"/>
</dbReference>
<dbReference type="SUPFAM" id="SSF54160">
    <property type="entry name" value="Chromo domain-like"/>
    <property type="match status" value="1"/>
</dbReference>
<dbReference type="Pfam" id="PF05712">
    <property type="entry name" value="MRG"/>
    <property type="match status" value="1"/>
</dbReference>
<keyword evidence="9" id="KW-0234">DNA repair</keyword>
<organism evidence="15 16">
    <name type="scientific">Hyaloscypha bicolor E</name>
    <dbReference type="NCBI Taxonomy" id="1095630"/>
    <lineage>
        <taxon>Eukaryota</taxon>
        <taxon>Fungi</taxon>
        <taxon>Dikarya</taxon>
        <taxon>Ascomycota</taxon>
        <taxon>Pezizomycotina</taxon>
        <taxon>Leotiomycetes</taxon>
        <taxon>Helotiales</taxon>
        <taxon>Hyaloscyphaceae</taxon>
        <taxon>Hyaloscypha</taxon>
        <taxon>Hyaloscypha bicolor</taxon>
    </lineage>
</organism>
<evidence type="ECO:0000256" key="11">
    <source>
        <dbReference type="ARBA" id="ARBA00057322"/>
    </source>
</evidence>
<evidence type="ECO:0000256" key="5">
    <source>
        <dbReference type="ARBA" id="ARBA00022763"/>
    </source>
</evidence>
<dbReference type="AlphaFoldDB" id="A0A2J6TS83"/>
<dbReference type="PANTHER" id="PTHR10880:SF15">
    <property type="entry name" value="MSL COMPLEX SUBUNIT 3"/>
    <property type="match status" value="1"/>
</dbReference>
<comment type="subcellular location">
    <subcellularLocation>
        <location evidence="1">Nucleus</location>
    </subcellularLocation>
</comment>
<keyword evidence="8" id="KW-0804">Transcription</keyword>
<dbReference type="PIRSF" id="PIRSF038133">
    <property type="entry name" value="HAT_Nua4_EAF3/MRG15"/>
    <property type="match status" value="1"/>
</dbReference>
<dbReference type="STRING" id="1095630.A0A2J6TS83"/>
<feature type="domain" description="Chromo" evidence="14">
    <location>
        <begin position="27"/>
        <end position="84"/>
    </location>
</feature>
<dbReference type="InterPro" id="IPR053820">
    <property type="entry name" value="MSL3_chromo-like"/>
</dbReference>
<dbReference type="InterPro" id="IPR008676">
    <property type="entry name" value="MRG"/>
</dbReference>
<proteinExistence type="inferred from homology"/>
<evidence type="ECO:0000256" key="8">
    <source>
        <dbReference type="ARBA" id="ARBA00023163"/>
    </source>
</evidence>
<evidence type="ECO:0000256" key="9">
    <source>
        <dbReference type="ARBA" id="ARBA00023204"/>
    </source>
</evidence>
<evidence type="ECO:0000313" key="15">
    <source>
        <dbReference type="EMBL" id="PMD65873.1"/>
    </source>
</evidence>
<dbReference type="PROSITE" id="PS51640">
    <property type="entry name" value="MRG"/>
    <property type="match status" value="1"/>
</dbReference>
<keyword evidence="10" id="KW-0539">Nucleus</keyword>
<evidence type="ECO:0000259" key="14">
    <source>
        <dbReference type="SMART" id="SM00298"/>
    </source>
</evidence>
<evidence type="ECO:0000256" key="3">
    <source>
        <dbReference type="ARBA" id="ARBA00011353"/>
    </source>
</evidence>
<keyword evidence="6" id="KW-0156">Chromatin regulator</keyword>
<dbReference type="InParanoid" id="A0A2J6TS83"/>
<dbReference type="GO" id="GO:0006355">
    <property type="term" value="P:regulation of DNA-templated transcription"/>
    <property type="evidence" value="ECO:0007669"/>
    <property type="project" value="InterPro"/>
</dbReference>
<protein>
    <recommendedName>
        <fullName evidence="4">Chromatin modification-related protein EAF3</fullName>
    </recommendedName>
    <alternativeName>
        <fullName evidence="12">Chromatin modification-related protein eaf3</fullName>
    </alternativeName>
</protein>
<reference evidence="15 16" key="1">
    <citation type="submission" date="2016-04" db="EMBL/GenBank/DDBJ databases">
        <title>A degradative enzymes factory behind the ericoid mycorrhizal symbiosis.</title>
        <authorList>
            <consortium name="DOE Joint Genome Institute"/>
            <person name="Martino E."/>
            <person name="Morin E."/>
            <person name="Grelet G."/>
            <person name="Kuo A."/>
            <person name="Kohler A."/>
            <person name="Daghino S."/>
            <person name="Barry K."/>
            <person name="Choi C."/>
            <person name="Cichocki N."/>
            <person name="Clum A."/>
            <person name="Copeland A."/>
            <person name="Hainaut M."/>
            <person name="Haridas S."/>
            <person name="Labutti K."/>
            <person name="Lindquist E."/>
            <person name="Lipzen A."/>
            <person name="Khouja H.-R."/>
            <person name="Murat C."/>
            <person name="Ohm R."/>
            <person name="Olson A."/>
            <person name="Spatafora J."/>
            <person name="Veneault-Fourrey C."/>
            <person name="Henrissat B."/>
            <person name="Grigoriev I."/>
            <person name="Martin F."/>
            <person name="Perotto S."/>
        </authorList>
    </citation>
    <scope>NUCLEOTIDE SEQUENCE [LARGE SCALE GENOMIC DNA]</scope>
    <source>
        <strain evidence="15 16">E</strain>
    </source>
</reference>
<dbReference type="RefSeq" id="XP_024742777.1">
    <property type="nucleotide sequence ID" value="XM_024879144.1"/>
</dbReference>
<feature type="region of interest" description="Disordered" evidence="13">
    <location>
        <begin position="90"/>
        <end position="136"/>
    </location>
</feature>
<name>A0A2J6TS83_9HELO</name>
<comment type="function">
    <text evidence="11">Involved in deacetylation of histones, chromatin assembly and chromosome segregation. May act as a transcriptional oscillator, directing histone deacetylases to specific chromosomal domains. Component of the NuA4 histone acetyltransferase complex which is involved in transcriptional activation of selected genes principally by acetylation of nucleosomal histone H4 and H2A. The NuA4 complex is also involved in DNA repair.</text>
</comment>
<dbReference type="GO" id="GO:0035267">
    <property type="term" value="C:NuA4 histone acetyltransferase complex"/>
    <property type="evidence" value="ECO:0007669"/>
    <property type="project" value="TreeGrafter"/>
</dbReference>
<evidence type="ECO:0000256" key="1">
    <source>
        <dbReference type="ARBA" id="ARBA00004123"/>
    </source>
</evidence>
<dbReference type="GO" id="GO:0006338">
    <property type="term" value="P:chromatin remodeling"/>
    <property type="evidence" value="ECO:0007669"/>
    <property type="project" value="UniProtKB-ARBA"/>
</dbReference>
<evidence type="ECO:0000256" key="4">
    <source>
        <dbReference type="ARBA" id="ARBA00018505"/>
    </source>
</evidence>
<dbReference type="FunFam" id="2.30.30.140:FF:000149">
    <property type="entry name" value="WGS project CABT00000000 data, contig 2.3"/>
    <property type="match status" value="1"/>
</dbReference>
<dbReference type="GO" id="GO:0032221">
    <property type="term" value="C:Rpd3S complex"/>
    <property type="evidence" value="ECO:0007669"/>
    <property type="project" value="TreeGrafter"/>
</dbReference>
<keyword evidence="5" id="KW-0227">DNA damage</keyword>
<evidence type="ECO:0000256" key="6">
    <source>
        <dbReference type="ARBA" id="ARBA00022853"/>
    </source>
</evidence>
<dbReference type="EMBL" id="KZ613745">
    <property type="protein sequence ID" value="PMD65873.1"/>
    <property type="molecule type" value="Genomic_DNA"/>
</dbReference>
<keyword evidence="7" id="KW-0805">Transcription regulation</keyword>
<dbReference type="InterPro" id="IPR026541">
    <property type="entry name" value="MRG_dom"/>
</dbReference>
<keyword evidence="16" id="KW-1185">Reference proteome</keyword>
<dbReference type="InterPro" id="IPR038217">
    <property type="entry name" value="MRG_C_sf"/>
</dbReference>
<evidence type="ECO:0000256" key="13">
    <source>
        <dbReference type="SAM" id="MobiDB-lite"/>
    </source>
</evidence>
<gene>
    <name evidence="15" type="ORF">K444DRAFT_607280</name>
</gene>
<dbReference type="CDD" id="cd18983">
    <property type="entry name" value="CBD_MSL3_like"/>
    <property type="match status" value="1"/>
</dbReference>
<evidence type="ECO:0000256" key="12">
    <source>
        <dbReference type="ARBA" id="ARBA00072864"/>
    </source>
</evidence>
<dbReference type="GeneID" id="36587221"/>